<evidence type="ECO:0000313" key="2">
    <source>
        <dbReference type="EMBL" id="KAG2542351.1"/>
    </source>
</evidence>
<name>A0A8T0MXY9_PANVG</name>
<proteinExistence type="predicted"/>
<gene>
    <name evidence="2" type="ORF">PVAP13_9NG853100</name>
</gene>
<feature type="transmembrane region" description="Helical" evidence="1">
    <location>
        <begin position="101"/>
        <end position="118"/>
    </location>
</feature>
<evidence type="ECO:0000313" key="3">
    <source>
        <dbReference type="Proteomes" id="UP000823388"/>
    </source>
</evidence>
<dbReference type="AlphaFoldDB" id="A0A8T0MXY9"/>
<reference evidence="2" key="1">
    <citation type="submission" date="2020-05" db="EMBL/GenBank/DDBJ databases">
        <title>WGS assembly of Panicum virgatum.</title>
        <authorList>
            <person name="Lovell J.T."/>
            <person name="Jenkins J."/>
            <person name="Shu S."/>
            <person name="Juenger T.E."/>
            <person name="Schmutz J."/>
        </authorList>
    </citation>
    <scope>NUCLEOTIDE SEQUENCE</scope>
    <source>
        <strain evidence="2">AP13</strain>
    </source>
</reference>
<dbReference type="EMBL" id="CM029054">
    <property type="protein sequence ID" value="KAG2542351.1"/>
    <property type="molecule type" value="Genomic_DNA"/>
</dbReference>
<keyword evidence="1" id="KW-1133">Transmembrane helix</keyword>
<dbReference type="Proteomes" id="UP000823388">
    <property type="component" value="Chromosome 9N"/>
</dbReference>
<evidence type="ECO:0000256" key="1">
    <source>
        <dbReference type="SAM" id="Phobius"/>
    </source>
</evidence>
<comment type="caution">
    <text evidence="2">The sequence shown here is derived from an EMBL/GenBank/DDBJ whole genome shotgun (WGS) entry which is preliminary data.</text>
</comment>
<keyword evidence="1" id="KW-0812">Transmembrane</keyword>
<keyword evidence="3" id="KW-1185">Reference proteome</keyword>
<organism evidence="2 3">
    <name type="scientific">Panicum virgatum</name>
    <name type="common">Blackwell switchgrass</name>
    <dbReference type="NCBI Taxonomy" id="38727"/>
    <lineage>
        <taxon>Eukaryota</taxon>
        <taxon>Viridiplantae</taxon>
        <taxon>Streptophyta</taxon>
        <taxon>Embryophyta</taxon>
        <taxon>Tracheophyta</taxon>
        <taxon>Spermatophyta</taxon>
        <taxon>Magnoliopsida</taxon>
        <taxon>Liliopsida</taxon>
        <taxon>Poales</taxon>
        <taxon>Poaceae</taxon>
        <taxon>PACMAD clade</taxon>
        <taxon>Panicoideae</taxon>
        <taxon>Panicodae</taxon>
        <taxon>Paniceae</taxon>
        <taxon>Panicinae</taxon>
        <taxon>Panicum</taxon>
        <taxon>Panicum sect. Hiantes</taxon>
    </lineage>
</organism>
<sequence length="129" mass="14554">MAAIRSVLAMVGRRSCGSSGSTAAASFGGTGMEIHQVFRHSAPRTPPLPSLRPAGHSLESYRRFSTGGRVPADEAENGLRMWWHRCMYRIKNADLEQRSKFLVWYSTFVLVSTTCYMMKTRKALRRIKI</sequence>
<dbReference type="OrthoDB" id="10435105at2759"/>
<keyword evidence="1" id="KW-0472">Membrane</keyword>
<protein>
    <submittedName>
        <fullName evidence="2">Uncharacterized protein</fullName>
    </submittedName>
</protein>
<accession>A0A8T0MXY9</accession>